<evidence type="ECO:0000313" key="3">
    <source>
        <dbReference type="EMBL" id="KMM69120.1"/>
    </source>
</evidence>
<dbReference type="VEuPathDB" id="FungiDB:CPAG_05442"/>
<name>A0A0J6FIC6_COCPO</name>
<keyword evidence="2" id="KW-0472">Membrane</keyword>
<keyword evidence="2" id="KW-1133">Transmembrane helix</keyword>
<evidence type="ECO:0000256" key="2">
    <source>
        <dbReference type="SAM" id="Phobius"/>
    </source>
</evidence>
<keyword evidence="2" id="KW-0812">Transmembrane</keyword>
<reference evidence="4" key="2">
    <citation type="journal article" date="2009" name="Genome Res.">
        <title>Comparative genomic analyses of the human fungal pathogens Coccidioides and their relatives.</title>
        <authorList>
            <person name="Sharpton T.J."/>
            <person name="Stajich J.E."/>
            <person name="Rounsley S.D."/>
            <person name="Gardner M.J."/>
            <person name="Wortman J.R."/>
            <person name="Jordar V.S."/>
            <person name="Maiti R."/>
            <person name="Kodira C.D."/>
            <person name="Neafsey D.E."/>
            <person name="Zeng Q."/>
            <person name="Hung C.-Y."/>
            <person name="McMahan C."/>
            <person name="Muszewska A."/>
            <person name="Grynberg M."/>
            <person name="Mandel M.A."/>
            <person name="Kellner E.M."/>
            <person name="Barker B.M."/>
            <person name="Galgiani J.N."/>
            <person name="Orbach M.J."/>
            <person name="Kirkland T.N."/>
            <person name="Cole G.T."/>
            <person name="Henn M.R."/>
            <person name="Birren B.W."/>
            <person name="Taylor J.W."/>
        </authorList>
    </citation>
    <scope>NUCLEOTIDE SEQUENCE [LARGE SCALE GENOMIC DNA]</scope>
    <source>
        <strain evidence="4">RMSCC 3488</strain>
    </source>
</reference>
<reference evidence="3 4" key="1">
    <citation type="submission" date="2007-06" db="EMBL/GenBank/DDBJ databases">
        <title>The Genome Sequence of Coccidioides posadasii RMSCC_3488.</title>
        <authorList>
            <consortium name="Coccidioides Genome Resources Consortium"/>
            <consortium name="The Broad Institute Genome Sequencing Platform"/>
            <person name="Henn M.R."/>
            <person name="Sykes S."/>
            <person name="Young S."/>
            <person name="Jaffe D."/>
            <person name="Berlin A."/>
            <person name="Alvarez P."/>
            <person name="Butler J."/>
            <person name="Gnerre S."/>
            <person name="Grabherr M."/>
            <person name="Mauceli E."/>
            <person name="Brockman W."/>
            <person name="Kodira C."/>
            <person name="Alvarado L."/>
            <person name="Zeng Q."/>
            <person name="Crawford M."/>
            <person name="Antoine C."/>
            <person name="Devon K."/>
            <person name="Galgiani J."/>
            <person name="Orsborn K."/>
            <person name="Lewis M.L."/>
            <person name="Nusbaum C."/>
            <person name="Galagan J."/>
            <person name="Birren B."/>
        </authorList>
    </citation>
    <scope>NUCLEOTIDE SEQUENCE [LARGE SCALE GENOMIC DNA]</scope>
    <source>
        <strain evidence="3 4">RMSCC 3488</strain>
    </source>
</reference>
<dbReference type="OrthoDB" id="4188296at2759"/>
<evidence type="ECO:0000313" key="4">
    <source>
        <dbReference type="Proteomes" id="UP000054567"/>
    </source>
</evidence>
<dbReference type="AlphaFoldDB" id="A0A0J6FIC6"/>
<proteinExistence type="predicted"/>
<feature type="transmembrane region" description="Helical" evidence="2">
    <location>
        <begin position="238"/>
        <end position="261"/>
    </location>
</feature>
<reference evidence="4" key="3">
    <citation type="journal article" date="2010" name="Genome Res.">
        <title>Population genomic sequencing of Coccidioides fungi reveals recent hybridization and transposon control.</title>
        <authorList>
            <person name="Neafsey D.E."/>
            <person name="Barker B.M."/>
            <person name="Sharpton T.J."/>
            <person name="Stajich J.E."/>
            <person name="Park D.J."/>
            <person name="Whiston E."/>
            <person name="Hung C.-Y."/>
            <person name="McMahan C."/>
            <person name="White J."/>
            <person name="Sykes S."/>
            <person name="Heiman D."/>
            <person name="Young S."/>
            <person name="Zeng Q."/>
            <person name="Abouelleil A."/>
            <person name="Aftuck L."/>
            <person name="Bessette D."/>
            <person name="Brown A."/>
            <person name="FitzGerald M."/>
            <person name="Lui A."/>
            <person name="Macdonald J.P."/>
            <person name="Priest M."/>
            <person name="Orbach M.J."/>
            <person name="Galgiani J.N."/>
            <person name="Kirkland T.N."/>
            <person name="Cole G.T."/>
            <person name="Birren B.W."/>
            <person name="Henn M.R."/>
            <person name="Taylor J.W."/>
            <person name="Rounsley S.D."/>
        </authorList>
    </citation>
    <scope>NUCLEOTIDE SEQUENCE [LARGE SCALE GENOMIC DNA]</scope>
    <source>
        <strain evidence="4">RMSCC 3488</strain>
    </source>
</reference>
<dbReference type="EMBL" id="DS268111">
    <property type="protein sequence ID" value="KMM69120.1"/>
    <property type="molecule type" value="Genomic_DNA"/>
</dbReference>
<feature type="region of interest" description="Disordered" evidence="1">
    <location>
        <begin position="1"/>
        <end position="22"/>
    </location>
</feature>
<dbReference type="Proteomes" id="UP000054567">
    <property type="component" value="Unassembled WGS sequence"/>
</dbReference>
<gene>
    <name evidence="3" type="ORF">CPAG_05442</name>
</gene>
<accession>A0A0J6FIC6</accession>
<protein>
    <submittedName>
        <fullName evidence="3">Uncharacterized protein</fullName>
    </submittedName>
</protein>
<sequence>MIQPQEHWASGGDGRGDGHQNRVHVPGNPVGLLNQILRRRCPLDLHSTCFSLFNRADGFKVLSSSHGDRFTIGLDVEIRWEAPDTERVKLEVRKGFPQNLTTVHVITQNINNNKWRSRDDAVLRAKGSPSLPVAPLSGCDYVITTRDGQTSARSGYFTIILMFTTTVYRRILSVLMWSRVGVMAAQREVQGRLIPQEEIKAEGLVICLVRKHASIRLEAYTLLGNAGRRPLNNRVTKVMLWGAVGCIAAGLILGFTIILLLGRSRGRLIRH</sequence>
<organism evidence="3 4">
    <name type="scientific">Coccidioides posadasii RMSCC 3488</name>
    <dbReference type="NCBI Taxonomy" id="454284"/>
    <lineage>
        <taxon>Eukaryota</taxon>
        <taxon>Fungi</taxon>
        <taxon>Dikarya</taxon>
        <taxon>Ascomycota</taxon>
        <taxon>Pezizomycotina</taxon>
        <taxon>Eurotiomycetes</taxon>
        <taxon>Eurotiomycetidae</taxon>
        <taxon>Onygenales</taxon>
        <taxon>Onygenaceae</taxon>
        <taxon>Coccidioides</taxon>
    </lineage>
</organism>
<evidence type="ECO:0000256" key="1">
    <source>
        <dbReference type="SAM" id="MobiDB-lite"/>
    </source>
</evidence>